<gene>
    <name evidence="1" type="ORF">ACAOBT_LOCUS10047</name>
</gene>
<keyword evidence="2" id="KW-1185">Reference proteome</keyword>
<proteinExistence type="predicted"/>
<reference evidence="1" key="1">
    <citation type="submission" date="2022-03" db="EMBL/GenBank/DDBJ databases">
        <authorList>
            <person name="Sayadi A."/>
        </authorList>
    </citation>
    <scope>NUCLEOTIDE SEQUENCE</scope>
</reference>
<name>A0A9P0KF10_ACAOB</name>
<dbReference type="EMBL" id="CAKOFQ010006799">
    <property type="protein sequence ID" value="CAH1972521.1"/>
    <property type="molecule type" value="Genomic_DNA"/>
</dbReference>
<evidence type="ECO:0000313" key="2">
    <source>
        <dbReference type="Proteomes" id="UP001152888"/>
    </source>
</evidence>
<evidence type="ECO:0000313" key="1">
    <source>
        <dbReference type="EMBL" id="CAH1972521.1"/>
    </source>
</evidence>
<organism evidence="1 2">
    <name type="scientific">Acanthoscelides obtectus</name>
    <name type="common">Bean weevil</name>
    <name type="synonym">Bruchus obtectus</name>
    <dbReference type="NCBI Taxonomy" id="200917"/>
    <lineage>
        <taxon>Eukaryota</taxon>
        <taxon>Metazoa</taxon>
        <taxon>Ecdysozoa</taxon>
        <taxon>Arthropoda</taxon>
        <taxon>Hexapoda</taxon>
        <taxon>Insecta</taxon>
        <taxon>Pterygota</taxon>
        <taxon>Neoptera</taxon>
        <taxon>Endopterygota</taxon>
        <taxon>Coleoptera</taxon>
        <taxon>Polyphaga</taxon>
        <taxon>Cucujiformia</taxon>
        <taxon>Chrysomeloidea</taxon>
        <taxon>Chrysomelidae</taxon>
        <taxon>Bruchinae</taxon>
        <taxon>Bruchini</taxon>
        <taxon>Acanthoscelides</taxon>
    </lineage>
</organism>
<protein>
    <submittedName>
        <fullName evidence="1">Uncharacterized protein</fullName>
    </submittedName>
</protein>
<sequence>MRSNQFSKHLFHSFAGRSKTAFLNASTASSGDWNLWPRSLFLIFGKVKKSLGLRLGLNGGWSNNSTFSALFFGL</sequence>
<comment type="caution">
    <text evidence="1">The sequence shown here is derived from an EMBL/GenBank/DDBJ whole genome shotgun (WGS) entry which is preliminary data.</text>
</comment>
<accession>A0A9P0KF10</accession>
<dbReference type="Proteomes" id="UP001152888">
    <property type="component" value="Unassembled WGS sequence"/>
</dbReference>
<dbReference type="AlphaFoldDB" id="A0A9P0KF10"/>